<feature type="signal peptide" evidence="1">
    <location>
        <begin position="1"/>
        <end position="24"/>
    </location>
</feature>
<accession>A0AAJ6BGR0</accession>
<evidence type="ECO:0000313" key="2">
    <source>
        <dbReference type="EMBL" id="WEK35044.1"/>
    </source>
</evidence>
<dbReference type="AlphaFoldDB" id="A0AAJ6BGR0"/>
<keyword evidence="1" id="KW-0732">Signal</keyword>
<reference evidence="2" key="1">
    <citation type="submission" date="2023-03" db="EMBL/GenBank/DDBJ databases">
        <title>Andean soil-derived lignocellulolytic bacterial consortium as a source of novel taxa and putative plastic-active enzymes.</title>
        <authorList>
            <person name="Diaz-Garcia L."/>
            <person name="Chuvochina M."/>
            <person name="Feuerriegel G."/>
            <person name="Bunk B."/>
            <person name="Sproer C."/>
            <person name="Streit W.R."/>
            <person name="Rodriguez L.M."/>
            <person name="Overmann J."/>
            <person name="Jimenez D.J."/>
        </authorList>
    </citation>
    <scope>NUCLEOTIDE SEQUENCE</scope>
    <source>
        <strain evidence="2">MAG 7</strain>
    </source>
</reference>
<name>A0AAJ6BGR0_9BACT</name>
<evidence type="ECO:0000313" key="3">
    <source>
        <dbReference type="Proteomes" id="UP001220610"/>
    </source>
</evidence>
<dbReference type="Proteomes" id="UP001220610">
    <property type="component" value="Chromosome"/>
</dbReference>
<dbReference type="EMBL" id="CP119311">
    <property type="protein sequence ID" value="WEK35044.1"/>
    <property type="molecule type" value="Genomic_DNA"/>
</dbReference>
<evidence type="ECO:0000256" key="1">
    <source>
        <dbReference type="SAM" id="SignalP"/>
    </source>
</evidence>
<protein>
    <submittedName>
        <fullName evidence="2">Uncharacterized protein</fullName>
    </submittedName>
</protein>
<sequence>MKRVQRLLTTIGFHLALCVLAITAQGQLCDYQNKVTVILGDGTPVTLYGRSSNERVPGTDEYAFTGEYYYLPVNLRLATKEDGTPQFLLMKYTSDERTDAGGVQGALTHFLMRWGLTPEQETEVNEKLRAKVQELGRTNPLFARVAAPRVMGAMDFTAEKDNSFRIISAVMNDKGMTTALVASARASTLPGNNIATAAMLNANGAQILAATLEKSRSIADLSLEMTLKYNLVFPAVRGKITIDWSKIETAFEQFRATYRHDDRDTKTGEDDTYSYDEMQKVYSSALETKAVVVEIDKNTTDDAVANKVVEEFMNVMVASLTDKADQDERPAPATEEQKAADPNIRYGSRYRFNRTKMESHRSRKIEVYNLSYRLAVPKEAVITENLAAWYDGVRDNPKCVATIRTNDPFFQHRDINLVLSEGAEQLIGKDVNYVTVNVRKKRNDGTQFYKSVTIDKEYLKKNGMRTNFTYARDNDDNSSVFEYQAQWSFNDGTLFPTNAAWISGEWEGVPLTLPVRSRTIEFESTPDDLKAAGITRATLQIAYMKLGKEVIANIPISVAKNENLVKQVIYVDPASRGYAYRLVFNHKDDGKLATEWDAKINDDYVYASVPEAFRDRTSEAFRKAIDSAREILEGENGQPNGATKVLDKFKDVLGIVTN</sequence>
<proteinExistence type="predicted"/>
<gene>
    <name evidence="2" type="ORF">P0Y53_21355</name>
</gene>
<feature type="chain" id="PRO_5042501398" evidence="1">
    <location>
        <begin position="25"/>
        <end position="658"/>
    </location>
</feature>
<organism evidence="2 3">
    <name type="scientific">Candidatus Pseudobacter hemicellulosilyticus</name>
    <dbReference type="NCBI Taxonomy" id="3121375"/>
    <lineage>
        <taxon>Bacteria</taxon>
        <taxon>Pseudomonadati</taxon>
        <taxon>Bacteroidota</taxon>
        <taxon>Chitinophagia</taxon>
        <taxon>Chitinophagales</taxon>
        <taxon>Chitinophagaceae</taxon>
        <taxon>Pseudobacter</taxon>
    </lineage>
</organism>